<evidence type="ECO:0000256" key="1">
    <source>
        <dbReference type="SAM" id="Coils"/>
    </source>
</evidence>
<name>B5W2Y4_LIMMA</name>
<protein>
    <submittedName>
        <fullName evidence="4">NTPase (NACHT family)-like protein</fullName>
    </submittedName>
</protein>
<keyword evidence="2" id="KW-0472">Membrane</keyword>
<dbReference type="AlphaFoldDB" id="B5W2Y4"/>
<keyword evidence="2" id="KW-1133">Transmembrane helix</keyword>
<evidence type="ECO:0000256" key="2">
    <source>
        <dbReference type="SAM" id="Phobius"/>
    </source>
</evidence>
<dbReference type="InterPro" id="IPR027417">
    <property type="entry name" value="P-loop_NTPase"/>
</dbReference>
<keyword evidence="5" id="KW-1185">Reference proteome</keyword>
<feature type="transmembrane region" description="Helical" evidence="2">
    <location>
        <begin position="769"/>
        <end position="795"/>
    </location>
</feature>
<dbReference type="EMBL" id="ABYK01000023">
    <property type="protein sequence ID" value="EDZ94064.1"/>
    <property type="molecule type" value="Genomic_DNA"/>
</dbReference>
<dbReference type="SUPFAM" id="SSF52540">
    <property type="entry name" value="P-loop containing nucleoside triphosphate hydrolases"/>
    <property type="match status" value="1"/>
</dbReference>
<proteinExistence type="predicted"/>
<dbReference type="Proteomes" id="UP000004061">
    <property type="component" value="Unassembled WGS sequence"/>
</dbReference>
<feature type="transmembrane region" description="Helical" evidence="2">
    <location>
        <begin position="728"/>
        <end position="748"/>
    </location>
</feature>
<feature type="transmembrane region" description="Helical" evidence="2">
    <location>
        <begin position="928"/>
        <end position="952"/>
    </location>
</feature>
<feature type="transmembrane region" description="Helical" evidence="2">
    <location>
        <begin position="964"/>
        <end position="984"/>
    </location>
</feature>
<reference evidence="4 5" key="1">
    <citation type="journal article" date="2011" name="Appl. Environ. Microbiol.">
        <title>Contribution of a Sodium Ion Gradient to Energy Conservation during Fermentation in the Cyanobacterium Arthrospira (Spirulina) maxima CS-328.</title>
        <authorList>
            <person name="Carrieri D."/>
            <person name="Ananyev G."/>
            <person name="Lenz O."/>
            <person name="Bryant D.A."/>
            <person name="Dismukes G.C."/>
        </authorList>
    </citation>
    <scope>NUCLEOTIDE SEQUENCE [LARGE SCALE GENOMIC DNA]</scope>
    <source>
        <strain evidence="4 5">CS-328</strain>
    </source>
</reference>
<evidence type="ECO:0000313" key="5">
    <source>
        <dbReference type="Proteomes" id="UP000004061"/>
    </source>
</evidence>
<evidence type="ECO:0000259" key="3">
    <source>
        <dbReference type="Pfam" id="PF05729"/>
    </source>
</evidence>
<feature type="transmembrane region" description="Helical" evidence="2">
    <location>
        <begin position="897"/>
        <end position="916"/>
    </location>
</feature>
<dbReference type="InterPro" id="IPR007111">
    <property type="entry name" value="NACHT_NTPase"/>
</dbReference>
<keyword evidence="2" id="KW-0812">Transmembrane</keyword>
<sequence>MTVAMAVARDILKLTIGGGCVLGSLAFPSLVATEGMVWGNILATALGNVAAGNTANAIDALIDAREGGVSLENQDLTKAVGKAIAAVITLAAKQQGGKTRQYLEKIAAQAKDNWVAIAQQELTKQRYPDLREAQLDQFLTPQEYQLTQQGNLTATEWGDIFIRLNMAACKGGGFPIPAEVRQQVAELLHTTFPKALRETLKEDFAKDGKAFAGLTLQLLTGMQAQLRQLQANQGGVNVEEFSQILQQFQELETQLRGSVSQQQAFFREISRGIESGFAEVCQRLGVMETTISDLLQTLEERLEELRQEVTEFRQEVRQGLEALHNQPGGRSLSKQEYRDRQNILTQMRTEVESRLTQSIHRAAIVNLGKEQQPQQVQRPWDMSVKVGEQRSVKLPPQTTILDVFDNPTISGKFLILGKPGGGKTTTLLELAEALLDRAEGDSNAPIPVILELSTWQEVTKPEKYDPSIKEWVLSQLISKGVSQDIGEQWLREKELVLLLDGLDELQAERQGKCVRAINQFLGSEFSPLHLVVCSRKEEYEVYEEILQLNGAICLEDLTNEQIRNYFASVNLGEFWERIKGFEKIIDFIRQPLFLAVTSIAYQQIDVEEWRDCNTEERAIDYLLGVYRVTMINKTQLSHFYKPQKHPKSTVFQNRLVRISCYLNCQYFDTKQISIHSLQPSFLKPKHHNIYTILNFAILMGTGLMVLGISMQPSFNSSNHIIISDYLTVIFAFLGFLYAFYVTTGFLGNSFNSVSELSEHLSKSSNTNKLLHRCLPVFLILILAALFLTFSLYVSFLYFSQRVDTIYDSWLYPNNPFIRLFVLSFGISIVLTGLKGSSIEINQKLNLNKDNFIPILAISSFGTCIFLISFWHSLAIWISNQLMNSPEIPHDSQYGIHLLGFMLSIFYCLTIVFFCKISYSQTTKSKSKLILDMIFTSGFLFIIGGIAGFIPSLSFGMDIALNNGLTLAFIFSLLSGFSCIQYFSLRLILWLTGQMPWNITRFLDYCTERLILQRVGDRYRFIHRLVQEHFANLEIQKE</sequence>
<evidence type="ECO:0000313" key="4">
    <source>
        <dbReference type="EMBL" id="EDZ94064.1"/>
    </source>
</evidence>
<feature type="transmembrane region" description="Helical" evidence="2">
    <location>
        <begin position="854"/>
        <end position="877"/>
    </location>
</feature>
<accession>B5W2Y4</accession>
<comment type="caution">
    <text evidence="4">The sequence shown here is derived from an EMBL/GenBank/DDBJ whole genome shotgun (WGS) entry which is preliminary data.</text>
</comment>
<feature type="domain" description="NACHT" evidence="3">
    <location>
        <begin position="414"/>
        <end position="567"/>
    </location>
</feature>
<gene>
    <name evidence="4" type="ORF">AmaxDRAFT_3132</name>
</gene>
<feature type="transmembrane region" description="Helical" evidence="2">
    <location>
        <begin position="689"/>
        <end position="708"/>
    </location>
</feature>
<dbReference type="Gene3D" id="3.40.50.300">
    <property type="entry name" value="P-loop containing nucleotide triphosphate hydrolases"/>
    <property type="match status" value="1"/>
</dbReference>
<keyword evidence="1" id="KW-0175">Coiled coil</keyword>
<dbReference type="RefSeq" id="WP_006669606.1">
    <property type="nucleotide sequence ID" value="NZ_ABYK01000023.1"/>
</dbReference>
<feature type="transmembrane region" description="Helical" evidence="2">
    <location>
        <begin position="815"/>
        <end position="833"/>
    </location>
</feature>
<dbReference type="Pfam" id="PF05729">
    <property type="entry name" value="NACHT"/>
    <property type="match status" value="1"/>
</dbReference>
<organism evidence="4 5">
    <name type="scientific">Limnospira maxima CS-328</name>
    <dbReference type="NCBI Taxonomy" id="513049"/>
    <lineage>
        <taxon>Bacteria</taxon>
        <taxon>Bacillati</taxon>
        <taxon>Cyanobacteriota</taxon>
        <taxon>Cyanophyceae</taxon>
        <taxon>Oscillatoriophycideae</taxon>
        <taxon>Oscillatoriales</taxon>
        <taxon>Sirenicapillariaceae</taxon>
        <taxon>Limnospira</taxon>
    </lineage>
</organism>
<feature type="coiled-coil region" evidence="1">
    <location>
        <begin position="288"/>
        <end position="322"/>
    </location>
</feature>